<dbReference type="EMBL" id="JABFTP020000185">
    <property type="protein sequence ID" value="KAL3287978.1"/>
    <property type="molecule type" value="Genomic_DNA"/>
</dbReference>
<dbReference type="Pfam" id="PF21020">
    <property type="entry name" value="Spectrin_4"/>
    <property type="match status" value="1"/>
</dbReference>
<evidence type="ECO:0000256" key="2">
    <source>
        <dbReference type="ARBA" id="ARBA00022737"/>
    </source>
</evidence>
<dbReference type="InterPro" id="IPR001715">
    <property type="entry name" value="CH_dom"/>
</dbReference>
<dbReference type="InterPro" id="IPR043197">
    <property type="entry name" value="Plakin"/>
</dbReference>
<dbReference type="Gene3D" id="1.20.58.60">
    <property type="match status" value="4"/>
</dbReference>
<evidence type="ECO:0000313" key="6">
    <source>
        <dbReference type="EMBL" id="KAL3287978.1"/>
    </source>
</evidence>
<dbReference type="Pfam" id="PF21019">
    <property type="entry name" value="Spectrin_3"/>
    <property type="match status" value="1"/>
</dbReference>
<dbReference type="InterPro" id="IPR018159">
    <property type="entry name" value="Spectrin/alpha-actinin"/>
</dbReference>
<keyword evidence="7" id="KW-1185">Reference proteome</keyword>
<dbReference type="CDD" id="cd00176">
    <property type="entry name" value="SPEC"/>
    <property type="match status" value="1"/>
</dbReference>
<feature type="coiled-coil region" evidence="3">
    <location>
        <begin position="259"/>
        <end position="286"/>
    </location>
</feature>
<dbReference type="Pfam" id="PF00307">
    <property type="entry name" value="CH"/>
    <property type="match status" value="1"/>
</dbReference>
<dbReference type="InterPro" id="IPR002017">
    <property type="entry name" value="Spectrin_repeat"/>
</dbReference>
<gene>
    <name evidence="6" type="ORF">HHI36_002431</name>
</gene>
<dbReference type="GO" id="GO:0005737">
    <property type="term" value="C:cytoplasm"/>
    <property type="evidence" value="ECO:0007669"/>
    <property type="project" value="UniProtKB-ARBA"/>
</dbReference>
<dbReference type="SUPFAM" id="SSF46966">
    <property type="entry name" value="Spectrin repeat"/>
    <property type="match status" value="6"/>
</dbReference>
<feature type="coiled-coil region" evidence="3">
    <location>
        <begin position="823"/>
        <end position="850"/>
    </location>
</feature>
<reference evidence="6 7" key="1">
    <citation type="journal article" date="2021" name="BMC Biol.">
        <title>Horizontally acquired antibacterial genes associated with adaptive radiation of ladybird beetles.</title>
        <authorList>
            <person name="Li H.S."/>
            <person name="Tang X.F."/>
            <person name="Huang Y.H."/>
            <person name="Xu Z.Y."/>
            <person name="Chen M.L."/>
            <person name="Du X.Y."/>
            <person name="Qiu B.Y."/>
            <person name="Chen P.T."/>
            <person name="Zhang W."/>
            <person name="Slipinski A."/>
            <person name="Escalona H.E."/>
            <person name="Waterhouse R.M."/>
            <person name="Zwick A."/>
            <person name="Pang H."/>
        </authorList>
    </citation>
    <scope>NUCLEOTIDE SEQUENCE [LARGE SCALE GENOMIC DNA]</scope>
    <source>
        <strain evidence="6">SYSU2018</strain>
    </source>
</reference>
<dbReference type="Proteomes" id="UP001516400">
    <property type="component" value="Unassembled WGS sequence"/>
</dbReference>
<evidence type="ECO:0000259" key="4">
    <source>
        <dbReference type="PROSITE" id="PS50021"/>
    </source>
</evidence>
<dbReference type="CDD" id="cd21189">
    <property type="entry name" value="CH_PLEC-like_rpt2"/>
    <property type="match status" value="1"/>
</dbReference>
<dbReference type="SMART" id="SM00033">
    <property type="entry name" value="CH"/>
    <property type="match status" value="1"/>
</dbReference>
<keyword evidence="1" id="KW-0597">Phosphoprotein</keyword>
<dbReference type="Pfam" id="PF00435">
    <property type="entry name" value="Spectrin"/>
    <property type="match status" value="1"/>
</dbReference>
<dbReference type="Gene3D" id="1.20.58.1060">
    <property type="match status" value="1"/>
</dbReference>
<dbReference type="InterPro" id="IPR000727">
    <property type="entry name" value="T_SNARE_dom"/>
</dbReference>
<name>A0ABD2PB57_9CUCU</name>
<proteinExistence type="predicted"/>
<dbReference type="FunFam" id="1.10.418.10:FF:000022">
    <property type="entry name" value="Short stop, isoform K"/>
    <property type="match status" value="1"/>
</dbReference>
<dbReference type="PANTHER" id="PTHR23169:SF23">
    <property type="entry name" value="SHORT STOP, ISOFORM H"/>
    <property type="match status" value="1"/>
</dbReference>
<dbReference type="PROSITE" id="PS50192">
    <property type="entry name" value="T_SNARE"/>
    <property type="match status" value="1"/>
</dbReference>
<dbReference type="InterPro" id="IPR036872">
    <property type="entry name" value="CH_dom_sf"/>
</dbReference>
<comment type="caution">
    <text evidence="6">The sequence shown here is derived from an EMBL/GenBank/DDBJ whole genome shotgun (WGS) entry which is preliminary data.</text>
</comment>
<dbReference type="SMART" id="SM00150">
    <property type="entry name" value="SPEC"/>
    <property type="match status" value="5"/>
</dbReference>
<evidence type="ECO:0000259" key="5">
    <source>
        <dbReference type="PROSITE" id="PS50192"/>
    </source>
</evidence>
<sequence>MVLLLYEVLIKNYVCIVSIVRISDIVVGQEPNVSAKDYLLRWAKRTTHKYPGVHIQDFSKSWRDGLAFSAIIHRNRPDLIDWRTARSQRARERMETAFYVVEKEYGVTRLLDPEDVDTHEPDEKSLITYISSLHEVFPEPPSIHPLFDSVAQQRVQEYRELASSLHIWIREKYSLMQDRSFPGTLIEMKKLASESSRFRTDEIPPRQRDKNYLSQMYRDLEKYFKSIGEVDVEPELRMDSIERSWQKLMVAYQERDRHIMEEIKRLEKLQRLAEKVHREIKQTDSALDSIEHNIETESRRIERLHPLEAKKVADQLDQDLAITEQNIQSLKTDVNTLRNGRYSQAGDLDKRVNKLHEKWVNIRRLLHNKILQPLANLSFPVEERTITKHVRTVQETRNVDTNPHFVTLQEHIEWCKKKLKQLKKADYGTDLSSVQTERDLHQKEHRQIDQFHSKVESCVKARTYFSGEELTLYNQHLGQLQKIYAELLSYSTNRMNDLETLLDFIQSATKELQWLNEKEEEEITRDWSDTKLNVISIEKHFERLMSEFEKREIQLSAVQERGEILVLQNHPGSKAIEAYMAGMQAQWAWLLQLTHCLEAHLQNTRQYQQFFLDIATAEEWLKEKDEIMNSEFSQGDFSLDVGERLLQGMQALRDELNTFGDQVQALTARAQDIVPLKQRRQPVTRPLTVTAICNYKQNNFAIEKNKECTLLDNSGRIKWRVHNEKGVECQVPGVCFVIPPPDKEALDAADRLRRQYDRSISLWQKKQLRMRQNMIFATIKVVKGWDLPQFIAIGAEQRNAIRKALNEDADKLMAEGDPSDPQLRRLRREMDEVNRLFDEFEKRARAEEESKNQTRIFNNQIASLQVSLDEFERIINQRVLSPLPRDIDTLQHLVLEQKEFESRLQNVEPEIEQCKDTFRSITLKTPQHKKDLEKILDKWKYIWNTSNLYIERLKCIEIVLMGMDDGAQVISEFENKLALFEELPSTAKGLEGVHDDLLKLQSAVGQQQIAMDQLNDDFDNTRRLTEKSRPNQRGPHADIDRLDKEIQKLNNRWSNVCAQLADRLRGCEQAYNLLKNYKTAKSNEDLWLDEQYGKLENLQPLKERAKDNLEATRNLLNSVVERAPIIEQVNVNGGRYIREGKIWSKGLQKFRELLLEDQPSLDANDVFRNQKSKAISGADQISQELDEFNARYQYLIDHLYGRLQEIAARCPGDIVTLSQSKWHKTEKWDEASNYVILGPLILGVLTFISFKFSLDIIF</sequence>
<organism evidence="6 7">
    <name type="scientific">Cryptolaemus montrouzieri</name>
    <dbReference type="NCBI Taxonomy" id="559131"/>
    <lineage>
        <taxon>Eukaryota</taxon>
        <taxon>Metazoa</taxon>
        <taxon>Ecdysozoa</taxon>
        <taxon>Arthropoda</taxon>
        <taxon>Hexapoda</taxon>
        <taxon>Insecta</taxon>
        <taxon>Pterygota</taxon>
        <taxon>Neoptera</taxon>
        <taxon>Endopterygota</taxon>
        <taxon>Coleoptera</taxon>
        <taxon>Polyphaga</taxon>
        <taxon>Cucujiformia</taxon>
        <taxon>Coccinelloidea</taxon>
        <taxon>Coccinellidae</taxon>
        <taxon>Scymninae</taxon>
        <taxon>Scymnini</taxon>
        <taxon>Cryptolaemus</taxon>
    </lineage>
</organism>
<dbReference type="Pfam" id="PF17902">
    <property type="entry name" value="SH3_10"/>
    <property type="match status" value="1"/>
</dbReference>
<evidence type="ECO:0000256" key="3">
    <source>
        <dbReference type="SAM" id="Coils"/>
    </source>
</evidence>
<protein>
    <submittedName>
        <fullName evidence="6">Uncharacterized protein</fullName>
    </submittedName>
</protein>
<dbReference type="PROSITE" id="PS50021">
    <property type="entry name" value="CH"/>
    <property type="match status" value="1"/>
</dbReference>
<dbReference type="FunFam" id="1.20.58.60:FF:000055">
    <property type="entry name" value="Short stop, isoform K"/>
    <property type="match status" value="1"/>
</dbReference>
<keyword evidence="3" id="KW-0175">Coiled coil</keyword>
<dbReference type="Gene3D" id="1.10.418.10">
    <property type="entry name" value="Calponin-like domain"/>
    <property type="match status" value="1"/>
</dbReference>
<dbReference type="FunFam" id="1.20.58.60:FF:000030">
    <property type="entry name" value="Short stop, isoform K"/>
    <property type="match status" value="1"/>
</dbReference>
<feature type="domain" description="T-SNARE coiled-coil homology" evidence="5">
    <location>
        <begin position="249"/>
        <end position="302"/>
    </location>
</feature>
<accession>A0ABD2PB57</accession>
<evidence type="ECO:0000256" key="1">
    <source>
        <dbReference type="ARBA" id="ARBA00022553"/>
    </source>
</evidence>
<dbReference type="InterPro" id="IPR049538">
    <property type="entry name" value="PCN-like_spectrin-like_rpt"/>
</dbReference>
<feature type="domain" description="Calponin-homology (CH)" evidence="4">
    <location>
        <begin position="33"/>
        <end position="138"/>
    </location>
</feature>
<dbReference type="InterPro" id="IPR041615">
    <property type="entry name" value="Desmoplakin_SH3"/>
</dbReference>
<dbReference type="FunFam" id="1.20.58.60:FF:000053">
    <property type="entry name" value="Short stop, isoform K"/>
    <property type="match status" value="1"/>
</dbReference>
<dbReference type="AlphaFoldDB" id="A0ABD2PB57"/>
<dbReference type="Gene3D" id="2.30.30.40">
    <property type="entry name" value="SH3 Domains"/>
    <property type="match status" value="1"/>
</dbReference>
<dbReference type="PANTHER" id="PTHR23169">
    <property type="entry name" value="ENVOPLAKIN"/>
    <property type="match status" value="1"/>
</dbReference>
<evidence type="ECO:0000313" key="7">
    <source>
        <dbReference type="Proteomes" id="UP001516400"/>
    </source>
</evidence>
<dbReference type="SUPFAM" id="SSF47576">
    <property type="entry name" value="Calponin-homology domain, CH-domain"/>
    <property type="match status" value="1"/>
</dbReference>
<keyword evidence="2" id="KW-0677">Repeat</keyword>